<evidence type="ECO:0000313" key="1">
    <source>
        <dbReference type="EMBL" id="NJR79054.1"/>
    </source>
</evidence>
<name>A0ABX1CM90_9SPHN</name>
<comment type="caution">
    <text evidence="1">The sequence shown here is derived from an EMBL/GenBank/DDBJ whole genome shotgun (WGS) entry which is preliminary data.</text>
</comment>
<accession>A0ABX1CM90</accession>
<dbReference type="EMBL" id="JAAVJH010000005">
    <property type="protein sequence ID" value="NJR79054.1"/>
    <property type="molecule type" value="Genomic_DNA"/>
</dbReference>
<organism evidence="1 2">
    <name type="scientific">Sphingomonas corticis</name>
    <dbReference type="NCBI Taxonomy" id="2722791"/>
    <lineage>
        <taxon>Bacteria</taxon>
        <taxon>Pseudomonadati</taxon>
        <taxon>Pseudomonadota</taxon>
        <taxon>Alphaproteobacteria</taxon>
        <taxon>Sphingomonadales</taxon>
        <taxon>Sphingomonadaceae</taxon>
        <taxon>Sphingomonas</taxon>
    </lineage>
</organism>
<protein>
    <recommendedName>
        <fullName evidence="3">MmcQ/YjbR family DNA-binding protein</fullName>
    </recommendedName>
</protein>
<keyword evidence="2" id="KW-1185">Reference proteome</keyword>
<evidence type="ECO:0000313" key="2">
    <source>
        <dbReference type="Proteomes" id="UP000732399"/>
    </source>
</evidence>
<gene>
    <name evidence="1" type="ORF">HBH26_10685</name>
</gene>
<dbReference type="Pfam" id="PF04237">
    <property type="entry name" value="YjbR"/>
    <property type="match status" value="1"/>
</dbReference>
<dbReference type="Proteomes" id="UP000732399">
    <property type="component" value="Unassembled WGS sequence"/>
</dbReference>
<reference evidence="1 2" key="1">
    <citation type="submission" date="2020-03" db="EMBL/GenBank/DDBJ databases">
        <authorList>
            <person name="Wang L."/>
            <person name="He N."/>
            <person name="Li Y."/>
            <person name="Fang Y."/>
            <person name="Zhang F."/>
        </authorList>
    </citation>
    <scope>NUCLEOTIDE SEQUENCE [LARGE SCALE GENOMIC DNA]</scope>
    <source>
        <strain evidence="1 2">36D10-4-7</strain>
    </source>
</reference>
<evidence type="ECO:0008006" key="3">
    <source>
        <dbReference type="Google" id="ProtNLM"/>
    </source>
</evidence>
<sequence>MHGWAEVVALAAALPGVEEGTSYGKPAVKMNGRMIAAATAPDAGSFVLHVAVADKEVLMATDPVTFHETDHYRGWPAVLVRYGTPARERIALLLARAWWDRAKVAQRRDYGDRP</sequence>
<proteinExistence type="predicted"/>
<dbReference type="InterPro" id="IPR058532">
    <property type="entry name" value="YjbR/MT2646/Rv2570-like"/>
</dbReference>